<organism evidence="1 2">
    <name type="scientific">Leptospira mayottensis 200901122</name>
    <dbReference type="NCBI Taxonomy" id="1193010"/>
    <lineage>
        <taxon>Bacteria</taxon>
        <taxon>Pseudomonadati</taxon>
        <taxon>Spirochaetota</taxon>
        <taxon>Spirochaetia</taxon>
        <taxon>Leptospirales</taxon>
        <taxon>Leptospiraceae</taxon>
        <taxon>Leptospira</taxon>
    </lineage>
</organism>
<reference evidence="1 2" key="1">
    <citation type="journal article" date="2014" name="Int. J. Syst. Evol. Microbiol.">
        <title>Leptospira mayottensis sp. nov., a pathogenic species of the genus Leptospira isolated from humans.</title>
        <authorList>
            <person name="Bourhy P."/>
            <person name="Collet L."/>
            <person name="Brisse S."/>
            <person name="Picardeau M."/>
        </authorList>
    </citation>
    <scope>NUCLEOTIDE SEQUENCE [LARGE SCALE GENOMIC DNA]</scope>
    <source>
        <strain evidence="1 2">200901122</strain>
    </source>
</reference>
<name>A0AA87MLP1_9LEPT</name>
<gene>
    <name evidence="1" type="ORF">LEP1GSC125_1672</name>
</gene>
<protein>
    <submittedName>
        <fullName evidence="1">Uncharacterized protein</fullName>
    </submittedName>
</protein>
<accession>A0AA87MLP1</accession>
<dbReference type="AlphaFoldDB" id="A0AA87MLP1"/>
<dbReference type="EMBL" id="AKWM02000078">
    <property type="protein sequence ID" value="EKR98645.1"/>
    <property type="molecule type" value="Genomic_DNA"/>
</dbReference>
<evidence type="ECO:0000313" key="1">
    <source>
        <dbReference type="EMBL" id="EKR98645.1"/>
    </source>
</evidence>
<dbReference type="Proteomes" id="UP000001343">
    <property type="component" value="Unassembled WGS sequence"/>
</dbReference>
<sequence length="59" mass="6767">MGTYELLNDFIVIQFLQEFSHSKSVGQTLSRLNSKQTFLRISLQLYEKSGYLALLEGPI</sequence>
<comment type="caution">
    <text evidence="1">The sequence shown here is derived from an EMBL/GenBank/DDBJ whole genome shotgun (WGS) entry which is preliminary data.</text>
</comment>
<evidence type="ECO:0000313" key="2">
    <source>
        <dbReference type="Proteomes" id="UP000001343"/>
    </source>
</evidence>
<proteinExistence type="predicted"/>